<comment type="pathway">
    <text evidence="1">Carbohydrate metabolism; galactose metabolism.</text>
</comment>
<dbReference type="Pfam" id="PF01370">
    <property type="entry name" value="Epimerase"/>
    <property type="match status" value="2"/>
</dbReference>
<name>A0ABM7ZYM1_STRNI</name>
<evidence type="ECO:0000313" key="9">
    <source>
        <dbReference type="Proteomes" id="UP001059597"/>
    </source>
</evidence>
<proteinExistence type="inferred from homology"/>
<evidence type="ECO:0000256" key="2">
    <source>
        <dbReference type="ARBA" id="ARBA00007637"/>
    </source>
</evidence>
<comment type="similarity">
    <text evidence="2">Belongs to the NAD(P)-dependent epimerase/dehydratase family.</text>
</comment>
<dbReference type="EMBL" id="AP026073">
    <property type="protein sequence ID" value="BDM71482.1"/>
    <property type="molecule type" value="Genomic_DNA"/>
</dbReference>
<dbReference type="InterPro" id="IPR001173">
    <property type="entry name" value="Glyco_trans_2-like"/>
</dbReference>
<dbReference type="CDD" id="cd04179">
    <property type="entry name" value="DPM_DPG-synthase_like"/>
    <property type="match status" value="1"/>
</dbReference>
<evidence type="ECO:0000313" key="8">
    <source>
        <dbReference type="EMBL" id="BDM71482.1"/>
    </source>
</evidence>
<feature type="domain" description="NAD-dependent epimerase/dehydratase" evidence="7">
    <location>
        <begin position="186"/>
        <end position="283"/>
    </location>
</feature>
<organism evidence="8 9">
    <name type="scientific">Streptomyces nigrescens</name>
    <dbReference type="NCBI Taxonomy" id="1920"/>
    <lineage>
        <taxon>Bacteria</taxon>
        <taxon>Bacillati</taxon>
        <taxon>Actinomycetota</taxon>
        <taxon>Actinomycetes</taxon>
        <taxon>Kitasatosporales</taxon>
        <taxon>Streptomycetaceae</taxon>
        <taxon>Streptomyces</taxon>
    </lineage>
</organism>
<evidence type="ECO:0000259" key="7">
    <source>
        <dbReference type="Pfam" id="PF01370"/>
    </source>
</evidence>
<dbReference type="PANTHER" id="PTHR43725">
    <property type="entry name" value="UDP-GLUCOSE 4-EPIMERASE"/>
    <property type="match status" value="1"/>
</dbReference>
<dbReference type="Proteomes" id="UP001059597">
    <property type="component" value="Chromosome"/>
</dbReference>
<feature type="domain" description="Glycosyltransferase 2-like" evidence="6">
    <location>
        <begin position="389"/>
        <end position="505"/>
    </location>
</feature>
<evidence type="ECO:0000256" key="3">
    <source>
        <dbReference type="ARBA" id="ARBA00018569"/>
    </source>
</evidence>
<feature type="domain" description="NAD-dependent epimerase/dehydratase" evidence="7">
    <location>
        <begin position="22"/>
        <end position="147"/>
    </location>
</feature>
<evidence type="ECO:0000256" key="4">
    <source>
        <dbReference type="ARBA" id="ARBA00031367"/>
    </source>
</evidence>
<sequence length="612" mass="64869">MTRPPWRGPSRPAALSVTGMRVLVTGGAGFIGSQVVDALLASGHEPVVLDALLPTAHREPPPPRPGTHRIVADVRDRPAVEAALRGVDAVCHQAAMVGLGKDFADAPDYVGCNDLGTAVLLAAMATTGVRQLVLAGSMVVYGEGHYTCPAHGVVRPGPRAVADLDAGRFEPRCPHCGSELRPGLVDEDAPADPRNVYAATKLAQEHLAASWARATGGRAVALRYHNVYGPGMPRDTPYAGVASFFRSALARGEPPTVYEDGGQRRDFVHVRDVAAANVAALTALPDRAAATLTAYNTGSGVPHTVGGMARTLAAAYGGPDPVVTGEYRLGDVRHITASPRRIAEDLGWRAAIGFEEGMAEFAREEMRTAAPTGPGTPLPAAPRPAPVDVVLPCLDEAAALPWVLARIPAGWRAIVVDNGSTDGSAEIARELGATVVREPHRGFGAACHAGLLAAEADIVCFCDCDASLDPALLVPFVRAVRDGDRDLVLGRRRPQGRGAWPPHARAGNLALAHLVRRRTGLRLHDLGPLRAARRTDLLELGLTDRRSGYPLQMVVRAADAGWRIEERPVPYRPRTGRSKVTGTWRGTWQAVRDMRAVLSRPPSAAPARETAR</sequence>
<evidence type="ECO:0000256" key="1">
    <source>
        <dbReference type="ARBA" id="ARBA00004947"/>
    </source>
</evidence>
<dbReference type="Pfam" id="PF00535">
    <property type="entry name" value="Glycos_transf_2"/>
    <property type="match status" value="1"/>
</dbReference>
<protein>
    <recommendedName>
        <fullName evidence="3">UDP-glucose 4-epimerase</fullName>
    </recommendedName>
    <alternativeName>
        <fullName evidence="5">Galactowaldenase</fullName>
    </alternativeName>
    <alternativeName>
        <fullName evidence="4">UDP-galactose 4-epimerase</fullName>
    </alternativeName>
</protein>
<dbReference type="InterPro" id="IPR029044">
    <property type="entry name" value="Nucleotide-diphossugar_trans"/>
</dbReference>
<gene>
    <name evidence="8" type="ORF">HEK616_49690</name>
</gene>
<dbReference type="Gene3D" id="3.40.50.720">
    <property type="entry name" value="NAD(P)-binding Rossmann-like Domain"/>
    <property type="match status" value="1"/>
</dbReference>
<accession>A0ABM7ZYM1</accession>
<dbReference type="InterPro" id="IPR036291">
    <property type="entry name" value="NAD(P)-bd_dom_sf"/>
</dbReference>
<dbReference type="Gene3D" id="3.90.550.10">
    <property type="entry name" value="Spore Coat Polysaccharide Biosynthesis Protein SpsA, Chain A"/>
    <property type="match status" value="1"/>
</dbReference>
<dbReference type="SUPFAM" id="SSF51735">
    <property type="entry name" value="NAD(P)-binding Rossmann-fold domains"/>
    <property type="match status" value="1"/>
</dbReference>
<evidence type="ECO:0000259" key="6">
    <source>
        <dbReference type="Pfam" id="PF00535"/>
    </source>
</evidence>
<dbReference type="SUPFAM" id="SSF53448">
    <property type="entry name" value="Nucleotide-diphospho-sugar transferases"/>
    <property type="match status" value="1"/>
</dbReference>
<dbReference type="InterPro" id="IPR001509">
    <property type="entry name" value="Epimerase_deHydtase"/>
</dbReference>
<dbReference type="PANTHER" id="PTHR43725:SF53">
    <property type="entry name" value="UDP-ARABINOSE 4-EPIMERASE 1"/>
    <property type="match status" value="1"/>
</dbReference>
<keyword evidence="9" id="KW-1185">Reference proteome</keyword>
<evidence type="ECO:0000256" key="5">
    <source>
        <dbReference type="ARBA" id="ARBA00033067"/>
    </source>
</evidence>
<reference evidence="8" key="1">
    <citation type="submission" date="2022-06" db="EMBL/GenBank/DDBJ databases">
        <title>Complete genome sequence of Streptomyces nigrescens HEK616.</title>
        <authorList>
            <person name="Asamizu S."/>
            <person name="Onaka H."/>
        </authorList>
    </citation>
    <scope>NUCLEOTIDE SEQUENCE</scope>
    <source>
        <strain evidence="8">HEK616</strain>
    </source>
</reference>